<feature type="region of interest" description="Disordered" evidence="1">
    <location>
        <begin position="1"/>
        <end position="53"/>
    </location>
</feature>
<accession>A0AAP0EKE9</accession>
<sequence>MVGYKTQASTSAFASSATSLRRPSQEHLRRSQQARLRHSPQEQKPTSLRRPLLGPVSTSHHLYYSHVARLISSLTLSRSHAARLISPSQSLSRSHHLNLSSQSLSRRGLTISSHAAVSPSVPSRRLHRLPLPPEQSVAATNSLSRSPLPAALAGPTIGSALLSGSRVSLAGAPRAAPLCGPLSSSPALAVSNDARKKEFDDINAEMLKLKIDLNPTTSGQASNDVEVEDVGDEDDEVESLETESRRVEGCGIVWDELKNYT</sequence>
<name>A0AAP0EKE9_9MAGN</name>
<proteinExistence type="predicted"/>
<dbReference type="Proteomes" id="UP001420932">
    <property type="component" value="Unassembled WGS sequence"/>
</dbReference>
<feature type="compositionally biased region" description="Low complexity" evidence="1">
    <location>
        <begin position="8"/>
        <end position="19"/>
    </location>
</feature>
<evidence type="ECO:0000256" key="1">
    <source>
        <dbReference type="SAM" id="MobiDB-lite"/>
    </source>
</evidence>
<dbReference type="EMBL" id="JBBNAF010000012">
    <property type="protein sequence ID" value="KAK9092372.1"/>
    <property type="molecule type" value="Genomic_DNA"/>
</dbReference>
<reference evidence="2 3" key="1">
    <citation type="submission" date="2024-01" db="EMBL/GenBank/DDBJ databases">
        <title>Genome assemblies of Stephania.</title>
        <authorList>
            <person name="Yang L."/>
        </authorList>
    </citation>
    <scope>NUCLEOTIDE SEQUENCE [LARGE SCALE GENOMIC DNA]</scope>
    <source>
        <strain evidence="2">YNDBR</strain>
        <tissue evidence="2">Leaf</tissue>
    </source>
</reference>
<feature type="region of interest" description="Disordered" evidence="1">
    <location>
        <begin position="214"/>
        <end position="243"/>
    </location>
</feature>
<organism evidence="2 3">
    <name type="scientific">Stephania yunnanensis</name>
    <dbReference type="NCBI Taxonomy" id="152371"/>
    <lineage>
        <taxon>Eukaryota</taxon>
        <taxon>Viridiplantae</taxon>
        <taxon>Streptophyta</taxon>
        <taxon>Embryophyta</taxon>
        <taxon>Tracheophyta</taxon>
        <taxon>Spermatophyta</taxon>
        <taxon>Magnoliopsida</taxon>
        <taxon>Ranunculales</taxon>
        <taxon>Menispermaceae</taxon>
        <taxon>Menispermoideae</taxon>
        <taxon>Cissampelideae</taxon>
        <taxon>Stephania</taxon>
    </lineage>
</organism>
<gene>
    <name evidence="2" type="ORF">Syun_027283</name>
</gene>
<comment type="caution">
    <text evidence="2">The sequence shown here is derived from an EMBL/GenBank/DDBJ whole genome shotgun (WGS) entry which is preliminary data.</text>
</comment>
<protein>
    <submittedName>
        <fullName evidence="2">Uncharacterized protein</fullName>
    </submittedName>
</protein>
<evidence type="ECO:0000313" key="3">
    <source>
        <dbReference type="Proteomes" id="UP001420932"/>
    </source>
</evidence>
<feature type="compositionally biased region" description="Acidic residues" evidence="1">
    <location>
        <begin position="225"/>
        <end position="241"/>
    </location>
</feature>
<dbReference type="AlphaFoldDB" id="A0AAP0EKE9"/>
<evidence type="ECO:0000313" key="2">
    <source>
        <dbReference type="EMBL" id="KAK9092372.1"/>
    </source>
</evidence>
<feature type="compositionally biased region" description="Polar residues" evidence="1">
    <location>
        <begin position="214"/>
        <end position="223"/>
    </location>
</feature>
<keyword evidence="3" id="KW-1185">Reference proteome</keyword>